<reference evidence="1 2" key="1">
    <citation type="submission" date="2018-10" db="EMBL/GenBank/DDBJ databases">
        <title>Genome assembly for a Yunnan-Guizhou Plateau 3E fish, Anabarilius grahami (Regan), and its evolutionary and genetic applications.</title>
        <authorList>
            <person name="Jiang W."/>
        </authorList>
    </citation>
    <scope>NUCLEOTIDE SEQUENCE [LARGE SCALE GENOMIC DNA]</scope>
    <source>
        <strain evidence="1">AG-KIZ</strain>
        <tissue evidence="1">Muscle</tissue>
    </source>
</reference>
<dbReference type="AlphaFoldDB" id="A0A3N0Y005"/>
<name>A0A3N0Y005_ANAGA</name>
<proteinExistence type="predicted"/>
<organism evidence="1 2">
    <name type="scientific">Anabarilius grahami</name>
    <name type="common">Kanglang fish</name>
    <name type="synonym">Barilius grahami</name>
    <dbReference type="NCBI Taxonomy" id="495550"/>
    <lineage>
        <taxon>Eukaryota</taxon>
        <taxon>Metazoa</taxon>
        <taxon>Chordata</taxon>
        <taxon>Craniata</taxon>
        <taxon>Vertebrata</taxon>
        <taxon>Euteleostomi</taxon>
        <taxon>Actinopterygii</taxon>
        <taxon>Neopterygii</taxon>
        <taxon>Teleostei</taxon>
        <taxon>Ostariophysi</taxon>
        <taxon>Cypriniformes</taxon>
        <taxon>Xenocyprididae</taxon>
        <taxon>Xenocypridinae</taxon>
        <taxon>Xenocypridinae incertae sedis</taxon>
        <taxon>Anabarilius</taxon>
    </lineage>
</organism>
<dbReference type="EMBL" id="RJVU01057109">
    <property type="protein sequence ID" value="ROK35682.1"/>
    <property type="molecule type" value="Genomic_DNA"/>
</dbReference>
<comment type="caution">
    <text evidence="1">The sequence shown here is derived from an EMBL/GenBank/DDBJ whole genome shotgun (WGS) entry which is preliminary data.</text>
</comment>
<keyword evidence="2" id="KW-1185">Reference proteome</keyword>
<evidence type="ECO:0000313" key="2">
    <source>
        <dbReference type="Proteomes" id="UP000281406"/>
    </source>
</evidence>
<protein>
    <submittedName>
        <fullName evidence="1">Uncharacterized protein</fullName>
    </submittedName>
</protein>
<gene>
    <name evidence="1" type="ORF">DPX16_17425</name>
</gene>
<sequence length="80" mass="8659">MLTLSFSLSAKTKQLQMGHMVLINSLSSLCQCGAAGSESTEVFATEATLIFTLGGVTIKFLHDNGFPEPLLDRCRNDLHT</sequence>
<accession>A0A3N0Y005</accession>
<dbReference type="Proteomes" id="UP000281406">
    <property type="component" value="Unassembled WGS sequence"/>
</dbReference>
<evidence type="ECO:0000313" key="1">
    <source>
        <dbReference type="EMBL" id="ROK35682.1"/>
    </source>
</evidence>